<protein>
    <recommendedName>
        <fullName evidence="4">Pentatricopeptide repeat-containing protein, chloroplastic</fullName>
    </recommendedName>
</protein>
<dbReference type="InterPro" id="IPR002885">
    <property type="entry name" value="PPR_rpt"/>
</dbReference>
<dbReference type="Proteomes" id="UP000654075">
    <property type="component" value="Unassembled WGS sequence"/>
</dbReference>
<feature type="non-terminal residue" evidence="2">
    <location>
        <position position="1"/>
    </location>
</feature>
<dbReference type="AlphaFoldDB" id="A0A813E2Q4"/>
<dbReference type="OrthoDB" id="406368at2759"/>
<dbReference type="InterPro" id="IPR011990">
    <property type="entry name" value="TPR-like_helical_dom_sf"/>
</dbReference>
<sequence>FNATLGACATAASWEAALALLASMQYRSKDLGSSWPSPDAVSFNAAANACGRAGRSGYALGVTQDMQRSSVRPDVRTLASLIAACAAEARWQQALSLMQSFGQQRVALDLMVVNSAMAVCSAAQQWARALILLGSLPSSGLAPDAVSFNTTIRACTQASQWQGSLFLMTQMRALRVRPNELSCASFAPACAEGGLWQAALAYAMEMRSLKLHPDTSSWNSVLDAMGRARSWQSAASLLDDMVELRSRPDAISLGTAVSACARHYPGGWQQALSLILGHRRIPYPGSVAGDICVSASGCASAAVASCRAGSEAAVLVALAAAARRASQRLKSPEVPVSSDAEDALLEDLLTSHDFEVRALQRRLRGPLRSALRCREPLPSMLATTGPQAARQLLEGARCSTARHRREHLRLATAILAFGRVQTPGPESLDARSQDDLNLLKTDTFDVKSVGRQADSKKDTMPAFSFGTGSREVASLKVFLSKKHCKCKAVLNSPGPVYSIPSTVGEGPRFGFGQDEQRSSRVNRYPDSSVDLTCATVDSQKVKFSSTAGVHFGT</sequence>
<evidence type="ECO:0000313" key="2">
    <source>
        <dbReference type="EMBL" id="CAE8592242.1"/>
    </source>
</evidence>
<comment type="caution">
    <text evidence="2">The sequence shown here is derived from an EMBL/GenBank/DDBJ whole genome shotgun (WGS) entry which is preliminary data.</text>
</comment>
<name>A0A813E2Q4_POLGL</name>
<dbReference type="PANTHER" id="PTHR47936:SF1">
    <property type="entry name" value="PENTATRICOPEPTIDE REPEAT-CONTAINING PROTEIN GUN1, CHLOROPLASTIC"/>
    <property type="match status" value="1"/>
</dbReference>
<dbReference type="NCBIfam" id="TIGR00756">
    <property type="entry name" value="PPR"/>
    <property type="match status" value="2"/>
</dbReference>
<reference evidence="2" key="1">
    <citation type="submission" date="2021-02" db="EMBL/GenBank/DDBJ databases">
        <authorList>
            <person name="Dougan E. K."/>
            <person name="Rhodes N."/>
            <person name="Thang M."/>
            <person name="Chan C."/>
        </authorList>
    </citation>
    <scope>NUCLEOTIDE SEQUENCE</scope>
</reference>
<keyword evidence="3" id="KW-1185">Reference proteome</keyword>
<dbReference type="Pfam" id="PF01535">
    <property type="entry name" value="PPR"/>
    <property type="match status" value="2"/>
</dbReference>
<evidence type="ECO:0008006" key="4">
    <source>
        <dbReference type="Google" id="ProtNLM"/>
    </source>
</evidence>
<feature type="non-terminal residue" evidence="2">
    <location>
        <position position="553"/>
    </location>
</feature>
<accession>A0A813E2Q4</accession>
<proteinExistence type="predicted"/>
<dbReference type="Gene3D" id="1.25.40.10">
    <property type="entry name" value="Tetratricopeptide repeat domain"/>
    <property type="match status" value="2"/>
</dbReference>
<gene>
    <name evidence="2" type="ORF">PGLA1383_LOCUS10899</name>
</gene>
<keyword evidence="1" id="KW-0677">Repeat</keyword>
<organism evidence="2 3">
    <name type="scientific">Polarella glacialis</name>
    <name type="common">Dinoflagellate</name>
    <dbReference type="NCBI Taxonomy" id="89957"/>
    <lineage>
        <taxon>Eukaryota</taxon>
        <taxon>Sar</taxon>
        <taxon>Alveolata</taxon>
        <taxon>Dinophyceae</taxon>
        <taxon>Suessiales</taxon>
        <taxon>Suessiaceae</taxon>
        <taxon>Polarella</taxon>
    </lineage>
</organism>
<evidence type="ECO:0000313" key="3">
    <source>
        <dbReference type="Proteomes" id="UP000654075"/>
    </source>
</evidence>
<dbReference type="EMBL" id="CAJNNV010005563">
    <property type="protein sequence ID" value="CAE8592242.1"/>
    <property type="molecule type" value="Genomic_DNA"/>
</dbReference>
<dbReference type="PANTHER" id="PTHR47936">
    <property type="entry name" value="PPR_LONG DOMAIN-CONTAINING PROTEIN"/>
    <property type="match status" value="1"/>
</dbReference>
<evidence type="ECO:0000256" key="1">
    <source>
        <dbReference type="ARBA" id="ARBA00022737"/>
    </source>
</evidence>